<keyword evidence="1" id="KW-0812">Transmembrane</keyword>
<comment type="caution">
    <text evidence="2">The sequence shown here is derived from an EMBL/GenBank/DDBJ whole genome shotgun (WGS) entry which is preliminary data.</text>
</comment>
<protein>
    <submittedName>
        <fullName evidence="2">Uncharacterized protein</fullName>
    </submittedName>
</protein>
<proteinExistence type="predicted"/>
<name>A0A1F4RXR2_UNCSA</name>
<accession>A0A1F4RXR2</accession>
<reference evidence="2 3" key="1">
    <citation type="journal article" date="2016" name="Nat. Commun.">
        <title>Thousands of microbial genomes shed light on interconnected biogeochemical processes in an aquifer system.</title>
        <authorList>
            <person name="Anantharaman K."/>
            <person name="Brown C.T."/>
            <person name="Hug L.A."/>
            <person name="Sharon I."/>
            <person name="Castelle C.J."/>
            <person name="Probst A.J."/>
            <person name="Thomas B.C."/>
            <person name="Singh A."/>
            <person name="Wilkins M.J."/>
            <person name="Karaoz U."/>
            <person name="Brodie E.L."/>
            <person name="Williams K.H."/>
            <person name="Hubbard S.S."/>
            <person name="Banfield J.F."/>
        </authorList>
    </citation>
    <scope>NUCLEOTIDE SEQUENCE [LARGE SCALE GENOMIC DNA]</scope>
</reference>
<evidence type="ECO:0000256" key="1">
    <source>
        <dbReference type="SAM" id="Phobius"/>
    </source>
</evidence>
<organism evidence="2 3">
    <name type="scientific">candidate division WOR-1 bacterium RIFOXYB2_FULL_36_35</name>
    <dbReference type="NCBI Taxonomy" id="1802578"/>
    <lineage>
        <taxon>Bacteria</taxon>
        <taxon>Bacillati</taxon>
        <taxon>Saganbacteria</taxon>
    </lineage>
</organism>
<dbReference type="Proteomes" id="UP000177905">
    <property type="component" value="Unassembled WGS sequence"/>
</dbReference>
<gene>
    <name evidence="2" type="ORF">A2290_04840</name>
</gene>
<keyword evidence="1" id="KW-0472">Membrane</keyword>
<dbReference type="InterPro" id="IPR032820">
    <property type="entry name" value="ATPase_put"/>
</dbReference>
<evidence type="ECO:0000313" key="2">
    <source>
        <dbReference type="EMBL" id="OGC12961.1"/>
    </source>
</evidence>
<dbReference type="Pfam" id="PF09527">
    <property type="entry name" value="ATPase_gene1"/>
    <property type="match status" value="1"/>
</dbReference>
<keyword evidence="1" id="KW-1133">Transmembrane helix</keyword>
<feature type="transmembrane region" description="Helical" evidence="1">
    <location>
        <begin position="41"/>
        <end position="59"/>
    </location>
</feature>
<evidence type="ECO:0000313" key="3">
    <source>
        <dbReference type="Proteomes" id="UP000177905"/>
    </source>
</evidence>
<dbReference type="AlphaFoldDB" id="A0A1F4RXR2"/>
<feature type="transmembrane region" description="Helical" evidence="1">
    <location>
        <begin position="12"/>
        <end position="29"/>
    </location>
</feature>
<sequence>MPKKDISLFEGVSLGIEIAASVFLLSFLGYKADRLFQTSPWLMVVGVVFGAAVGMWNVYKISVRKFK</sequence>
<dbReference type="EMBL" id="MEUA01000063">
    <property type="protein sequence ID" value="OGC12961.1"/>
    <property type="molecule type" value="Genomic_DNA"/>
</dbReference>